<name>A0A6A5CI18_NAEFO</name>
<sequence length="618" mass="69495">MFGKKQQPFTTRTFTDNDHQVFDLSKEFDAKPFPFIPASIHPFESNIELEAVKMMDPFELSSYKGYRNSESQVKSMLQSTSHRRHVEKVLVEGVDYISQELQHRFAKYGAMINYQMNAQVLSGVVTVDHELGVWDVQCVPSQDSSSQLSQVIIDFADGSFSARKWVPGTRLVIDSGWNCMNNDVMDTTMTTTTNQDTLVFLVLTREILKQSSNMLRVKFEVKRLPINEVFLNANIKMKSKPLSVPSSSVPAPFQQGRSSLKRAVNFQYTKDMSLWSFNLKPGTQIVDNPSIDIYNNTEGEKNLKSGIVLKVSAPQCNIGLYINGANQPAPSFLDKSSIYDYRSNMNGNGQSLPISFIKSKGYGSIVLAYTDSLCSNADVYYEELKNTDITVQFVDNSFQASQAISSLLNISSIQVKINSPYHSWDKGFIQKLRDDPNGVTFEYCLKSNTSFTNVPTLKSLLNVTSIVIVDPQTLVFVFSVKAEATPSNVRLIGGLSFSAYPFMFDSGYDIKARNSLKFTDSKVVINDIEKVFQRIGYSLSFHLHNKKNYNDQGNNNDSCFHTAVSFYYYLSRHDPVASSLITTIRNFTSKASSSSSSHSNLWINNNDITSLFCVAFYP</sequence>
<protein>
    <submittedName>
        <fullName evidence="1">Uncharacterized protein</fullName>
    </submittedName>
</protein>
<organism evidence="1 2">
    <name type="scientific">Naegleria fowleri</name>
    <name type="common">Brain eating amoeba</name>
    <dbReference type="NCBI Taxonomy" id="5763"/>
    <lineage>
        <taxon>Eukaryota</taxon>
        <taxon>Discoba</taxon>
        <taxon>Heterolobosea</taxon>
        <taxon>Tetramitia</taxon>
        <taxon>Eutetramitia</taxon>
        <taxon>Vahlkampfiidae</taxon>
        <taxon>Naegleria</taxon>
    </lineage>
</organism>
<dbReference type="GeneID" id="68107397"/>
<gene>
    <name evidence="1" type="ORF">FDP41_000179</name>
</gene>
<dbReference type="VEuPathDB" id="AmoebaDB:NF0011890"/>
<evidence type="ECO:0000313" key="2">
    <source>
        <dbReference type="Proteomes" id="UP000444721"/>
    </source>
</evidence>
<dbReference type="AlphaFoldDB" id="A0A6A5CI18"/>
<proteinExistence type="predicted"/>
<keyword evidence="2" id="KW-1185">Reference proteome</keyword>
<comment type="caution">
    <text evidence="1">The sequence shown here is derived from an EMBL/GenBank/DDBJ whole genome shotgun (WGS) entry which is preliminary data.</text>
</comment>
<accession>A0A6A5CI18</accession>
<dbReference type="RefSeq" id="XP_044569853.1">
    <property type="nucleotide sequence ID" value="XM_044704912.1"/>
</dbReference>
<dbReference type="VEuPathDB" id="AmoebaDB:FDP41_000179"/>
<evidence type="ECO:0000313" key="1">
    <source>
        <dbReference type="EMBL" id="KAF0985140.1"/>
    </source>
</evidence>
<dbReference type="EMBL" id="VFQX01000001">
    <property type="protein sequence ID" value="KAF0985140.1"/>
    <property type="molecule type" value="Genomic_DNA"/>
</dbReference>
<reference evidence="1 2" key="1">
    <citation type="journal article" date="2019" name="Sci. Rep.">
        <title>Nanopore sequencing improves the draft genome of the human pathogenic amoeba Naegleria fowleri.</title>
        <authorList>
            <person name="Liechti N."/>
            <person name="Schurch N."/>
            <person name="Bruggmann R."/>
            <person name="Wittwer M."/>
        </authorList>
    </citation>
    <scope>NUCLEOTIDE SEQUENCE [LARGE SCALE GENOMIC DNA]</scope>
    <source>
        <strain evidence="1 2">ATCC 30894</strain>
    </source>
</reference>
<dbReference type="VEuPathDB" id="AmoebaDB:NfTy_025200"/>
<dbReference type="VEuPathDB" id="AmoebaDB:NF0011900"/>
<dbReference type="Proteomes" id="UP000444721">
    <property type="component" value="Unassembled WGS sequence"/>
</dbReference>
<dbReference type="OrthoDB" id="10622442at2759"/>